<dbReference type="AlphaFoldDB" id="A0A381Z1B0"/>
<organism evidence="14">
    <name type="scientific">marine metagenome</name>
    <dbReference type="NCBI Taxonomy" id="408172"/>
    <lineage>
        <taxon>unclassified sequences</taxon>
        <taxon>metagenomes</taxon>
        <taxon>ecological metagenomes</taxon>
    </lineage>
</organism>
<protein>
    <recommendedName>
        <fullName evidence="4">Adenine DNA glycosylase</fullName>
        <ecNumber evidence="3">3.2.2.31</ecNumber>
    </recommendedName>
</protein>
<evidence type="ECO:0000256" key="12">
    <source>
        <dbReference type="ARBA" id="ARBA00023295"/>
    </source>
</evidence>
<evidence type="ECO:0000256" key="10">
    <source>
        <dbReference type="ARBA" id="ARBA00023014"/>
    </source>
</evidence>
<feature type="domain" description="Adenine DNA glycosylase C-terminal" evidence="13">
    <location>
        <begin position="85"/>
        <end position="196"/>
    </location>
</feature>
<accession>A0A381Z1B0</accession>
<evidence type="ECO:0000256" key="3">
    <source>
        <dbReference type="ARBA" id="ARBA00012045"/>
    </source>
</evidence>
<dbReference type="InterPro" id="IPR011257">
    <property type="entry name" value="DNA_glycosylase"/>
</dbReference>
<keyword evidence="6" id="KW-0479">Metal-binding</keyword>
<dbReference type="PANTHER" id="PTHR42944">
    <property type="entry name" value="ADENINE DNA GLYCOSYLASE"/>
    <property type="match status" value="1"/>
</dbReference>
<keyword evidence="10" id="KW-0411">Iron-sulfur</keyword>
<dbReference type="GO" id="GO:0032357">
    <property type="term" value="F:oxidized purine DNA binding"/>
    <property type="evidence" value="ECO:0007669"/>
    <property type="project" value="TreeGrafter"/>
</dbReference>
<dbReference type="GO" id="GO:0035485">
    <property type="term" value="F:adenine/guanine mispair binding"/>
    <property type="evidence" value="ECO:0007669"/>
    <property type="project" value="TreeGrafter"/>
</dbReference>
<name>A0A381Z1B0_9ZZZZ</name>
<evidence type="ECO:0000256" key="8">
    <source>
        <dbReference type="ARBA" id="ARBA00022801"/>
    </source>
</evidence>
<sequence length="203" mass="23121">YLGIRKLTKRNTLRIHNLLNKMLTNGRSGDINQALMDVGSLICKPNNVICIKCPLVNKCKGYSYGNPIMYPDKNKIKPIPTKEYVAAFISYSDHIFINQRSEDGLLGGLWELPMIEVFDNSNKIKALKTYAKNKLGLSIDILNCFDKVKHSYSHYKLLVTPFACEVSNAESKMGHWVRVGEIDKYAFSKVNHKLFNTIGIKNY</sequence>
<evidence type="ECO:0000313" key="14">
    <source>
        <dbReference type="EMBL" id="SVA82711.1"/>
    </source>
</evidence>
<feature type="non-terminal residue" evidence="14">
    <location>
        <position position="1"/>
    </location>
</feature>
<dbReference type="InterPro" id="IPR023170">
    <property type="entry name" value="HhH_base_excis_C"/>
</dbReference>
<evidence type="ECO:0000256" key="6">
    <source>
        <dbReference type="ARBA" id="ARBA00022723"/>
    </source>
</evidence>
<dbReference type="EC" id="3.2.2.31" evidence="3"/>
<keyword evidence="7" id="KW-0227">DNA damage</keyword>
<dbReference type="Gene3D" id="1.10.1670.10">
    <property type="entry name" value="Helix-hairpin-Helix base-excision DNA repair enzymes (C-terminal)"/>
    <property type="match status" value="1"/>
</dbReference>
<reference evidence="14" key="1">
    <citation type="submission" date="2018-05" db="EMBL/GenBank/DDBJ databases">
        <authorList>
            <person name="Lanie J.A."/>
            <person name="Ng W.-L."/>
            <person name="Kazmierczak K.M."/>
            <person name="Andrzejewski T.M."/>
            <person name="Davidsen T.M."/>
            <person name="Wayne K.J."/>
            <person name="Tettelin H."/>
            <person name="Glass J.I."/>
            <person name="Rusch D."/>
            <person name="Podicherti R."/>
            <person name="Tsui H.-C.T."/>
            <person name="Winkler M.E."/>
        </authorList>
    </citation>
    <scope>NUCLEOTIDE SEQUENCE</scope>
</reference>
<dbReference type="EMBL" id="UINC01019525">
    <property type="protein sequence ID" value="SVA82711.1"/>
    <property type="molecule type" value="Genomic_DNA"/>
</dbReference>
<evidence type="ECO:0000259" key="13">
    <source>
        <dbReference type="Pfam" id="PF14815"/>
    </source>
</evidence>
<evidence type="ECO:0000256" key="4">
    <source>
        <dbReference type="ARBA" id="ARBA00022023"/>
    </source>
</evidence>
<dbReference type="PANTHER" id="PTHR42944:SF1">
    <property type="entry name" value="ADENINE DNA GLYCOSYLASE"/>
    <property type="match status" value="1"/>
</dbReference>
<dbReference type="InterPro" id="IPR015797">
    <property type="entry name" value="NUDIX_hydrolase-like_dom_sf"/>
</dbReference>
<evidence type="ECO:0000256" key="5">
    <source>
        <dbReference type="ARBA" id="ARBA00022485"/>
    </source>
</evidence>
<keyword evidence="9" id="KW-0408">Iron</keyword>
<dbReference type="GO" id="GO:0051539">
    <property type="term" value="F:4 iron, 4 sulfur cluster binding"/>
    <property type="evidence" value="ECO:0007669"/>
    <property type="project" value="UniProtKB-KW"/>
</dbReference>
<keyword evidence="11" id="KW-0234">DNA repair</keyword>
<dbReference type="CDD" id="cd03431">
    <property type="entry name" value="NUDIX_DNA_Glycosylase_C-MutY"/>
    <property type="match status" value="1"/>
</dbReference>
<dbReference type="GO" id="GO:0006298">
    <property type="term" value="P:mismatch repair"/>
    <property type="evidence" value="ECO:0007669"/>
    <property type="project" value="TreeGrafter"/>
</dbReference>
<evidence type="ECO:0000256" key="7">
    <source>
        <dbReference type="ARBA" id="ARBA00022763"/>
    </source>
</evidence>
<comment type="cofactor">
    <cofactor evidence="2">
        <name>[4Fe-4S] cluster</name>
        <dbReference type="ChEBI" id="CHEBI:49883"/>
    </cofactor>
</comment>
<evidence type="ECO:0000256" key="9">
    <source>
        <dbReference type="ARBA" id="ARBA00023004"/>
    </source>
</evidence>
<dbReference type="InterPro" id="IPR029119">
    <property type="entry name" value="MutY_C"/>
</dbReference>
<dbReference type="GO" id="GO:0034039">
    <property type="term" value="F:8-oxo-7,8-dihydroguanine DNA N-glycosylase activity"/>
    <property type="evidence" value="ECO:0007669"/>
    <property type="project" value="TreeGrafter"/>
</dbReference>
<dbReference type="InterPro" id="IPR044298">
    <property type="entry name" value="MIG/MutY"/>
</dbReference>
<dbReference type="SUPFAM" id="SSF48150">
    <property type="entry name" value="DNA-glycosylase"/>
    <property type="match status" value="1"/>
</dbReference>
<evidence type="ECO:0000256" key="1">
    <source>
        <dbReference type="ARBA" id="ARBA00000843"/>
    </source>
</evidence>
<proteinExistence type="predicted"/>
<dbReference type="GO" id="GO:0046872">
    <property type="term" value="F:metal ion binding"/>
    <property type="evidence" value="ECO:0007669"/>
    <property type="project" value="UniProtKB-KW"/>
</dbReference>
<keyword evidence="8" id="KW-0378">Hydrolase</keyword>
<dbReference type="Pfam" id="PF14815">
    <property type="entry name" value="NUDIX_4"/>
    <property type="match status" value="1"/>
</dbReference>
<gene>
    <name evidence="14" type="ORF">METZ01_LOCUS135565</name>
</gene>
<dbReference type="Gene3D" id="3.90.79.10">
    <property type="entry name" value="Nucleoside Triphosphate Pyrophosphohydrolase"/>
    <property type="match status" value="1"/>
</dbReference>
<keyword evidence="12" id="KW-0326">Glycosidase</keyword>
<dbReference type="GO" id="GO:0006284">
    <property type="term" value="P:base-excision repair"/>
    <property type="evidence" value="ECO:0007669"/>
    <property type="project" value="InterPro"/>
</dbReference>
<dbReference type="GO" id="GO:0000701">
    <property type="term" value="F:purine-specific mismatch base pair DNA N-glycosylase activity"/>
    <property type="evidence" value="ECO:0007669"/>
    <property type="project" value="UniProtKB-EC"/>
</dbReference>
<evidence type="ECO:0000256" key="11">
    <source>
        <dbReference type="ARBA" id="ARBA00023204"/>
    </source>
</evidence>
<keyword evidence="5" id="KW-0004">4Fe-4S</keyword>
<comment type="catalytic activity">
    <reaction evidence="1">
        <text>Hydrolyzes free adenine bases from 7,8-dihydro-8-oxoguanine:adenine mismatched double-stranded DNA, leaving an apurinic site.</text>
        <dbReference type="EC" id="3.2.2.31"/>
    </reaction>
</comment>
<dbReference type="SUPFAM" id="SSF55811">
    <property type="entry name" value="Nudix"/>
    <property type="match status" value="1"/>
</dbReference>
<evidence type="ECO:0000256" key="2">
    <source>
        <dbReference type="ARBA" id="ARBA00001966"/>
    </source>
</evidence>